<dbReference type="KEGG" id="dci:113468877"/>
<accession>A0A3Q0J0D8</accession>
<dbReference type="GeneID" id="113468877"/>
<evidence type="ECO:0000313" key="1">
    <source>
        <dbReference type="Proteomes" id="UP000079169"/>
    </source>
</evidence>
<dbReference type="RefSeq" id="XP_026681939.1">
    <property type="nucleotide sequence ID" value="XM_026826138.1"/>
</dbReference>
<proteinExistence type="predicted"/>
<evidence type="ECO:0000313" key="2">
    <source>
        <dbReference type="RefSeq" id="XP_026681939.1"/>
    </source>
</evidence>
<organism evidence="1 2">
    <name type="scientific">Diaphorina citri</name>
    <name type="common">Asian citrus psyllid</name>
    <dbReference type="NCBI Taxonomy" id="121845"/>
    <lineage>
        <taxon>Eukaryota</taxon>
        <taxon>Metazoa</taxon>
        <taxon>Ecdysozoa</taxon>
        <taxon>Arthropoda</taxon>
        <taxon>Hexapoda</taxon>
        <taxon>Insecta</taxon>
        <taxon>Pterygota</taxon>
        <taxon>Neoptera</taxon>
        <taxon>Paraneoptera</taxon>
        <taxon>Hemiptera</taxon>
        <taxon>Sternorrhyncha</taxon>
        <taxon>Psylloidea</taxon>
        <taxon>Psyllidae</taxon>
        <taxon>Diaphorininae</taxon>
        <taxon>Diaphorina</taxon>
    </lineage>
</organism>
<dbReference type="PaxDb" id="121845-A0A3Q0J0D8"/>
<dbReference type="Proteomes" id="UP000079169">
    <property type="component" value="Unplaced"/>
</dbReference>
<dbReference type="AlphaFoldDB" id="A0A3Q0J0D8"/>
<protein>
    <submittedName>
        <fullName evidence="2">Type-2 histone deacetylase 2-like</fullName>
    </submittedName>
</protein>
<sequence length="326" mass="36681">MADVPTFQTIQAGYYCEVLIIITVENINDDNNNDTTVQCAISIQHKHLVKSNALDWQQHAQEQPDSRQDQILQNNMTPGQEPTSSNQTWVTHINGEDIAKTTNSNVDLDVSDENFLCEVESNNNENGQFPCCDSTRSDSESAPIAVNDTVDLVETKVIDASENSISETVQKAVENFNCASNNNAVNSSGTKEDNDDFELISIETACSSHAKLSNSDHSKYPESSDADNACSLALLNDLHSLVERKQDLSYEHVLLPNTYNLDQYSKLFKKCSNYKKLPNEYVNHNIRRNKLLVNWMSHNCVHIEWNIVDQVSDQDWIGLYRLGKCS</sequence>
<gene>
    <name evidence="2" type="primary">LOC113468877</name>
</gene>
<reference evidence="2" key="1">
    <citation type="submission" date="2025-08" db="UniProtKB">
        <authorList>
            <consortium name="RefSeq"/>
        </authorList>
    </citation>
    <scope>IDENTIFICATION</scope>
</reference>
<name>A0A3Q0J0D8_DIACI</name>
<keyword evidence="1" id="KW-1185">Reference proteome</keyword>